<dbReference type="InterPro" id="IPR006311">
    <property type="entry name" value="TAT_signal"/>
</dbReference>
<dbReference type="InterPro" id="IPR008928">
    <property type="entry name" value="6-hairpin_glycosidase_sf"/>
</dbReference>
<evidence type="ECO:0000256" key="6">
    <source>
        <dbReference type="ARBA" id="ARBA00023295"/>
    </source>
</evidence>
<evidence type="ECO:0000256" key="5">
    <source>
        <dbReference type="ARBA" id="ARBA00023001"/>
    </source>
</evidence>
<dbReference type="InterPro" id="IPR002037">
    <property type="entry name" value="Glyco_hydro_8"/>
</dbReference>
<keyword evidence="7" id="KW-0624">Polysaccharide degradation</keyword>
<feature type="signal peptide" evidence="8">
    <location>
        <begin position="1"/>
        <end position="23"/>
    </location>
</feature>
<dbReference type="PRINTS" id="PR00735">
    <property type="entry name" value="GLHYDRLASE8"/>
</dbReference>
<protein>
    <recommendedName>
        <fullName evidence="3">cellulase</fullName>
        <ecNumber evidence="3">3.2.1.4</ecNumber>
    </recommendedName>
</protein>
<dbReference type="SUPFAM" id="SSF48208">
    <property type="entry name" value="Six-hairpin glycosidases"/>
    <property type="match status" value="1"/>
</dbReference>
<dbReference type="AlphaFoldDB" id="A0A2U8FWJ9"/>
<evidence type="ECO:0000313" key="9">
    <source>
        <dbReference type="EMBL" id="AWI55431.1"/>
    </source>
</evidence>
<evidence type="ECO:0000313" key="10">
    <source>
        <dbReference type="Proteomes" id="UP000244892"/>
    </source>
</evidence>
<dbReference type="InterPro" id="IPR012341">
    <property type="entry name" value="6hp_glycosidase-like_sf"/>
</dbReference>
<dbReference type="KEGG" id="aon:DEH84_17720"/>
<dbReference type="Proteomes" id="UP000244892">
    <property type="component" value="Plasmid pTB101"/>
</dbReference>
<keyword evidence="6" id="KW-0326">Glycosidase</keyword>
<dbReference type="GO" id="GO:0008810">
    <property type="term" value="F:cellulase activity"/>
    <property type="evidence" value="ECO:0007669"/>
    <property type="project" value="UniProtKB-EC"/>
</dbReference>
<dbReference type="PROSITE" id="PS51318">
    <property type="entry name" value="TAT"/>
    <property type="match status" value="1"/>
</dbReference>
<keyword evidence="10" id="KW-1185">Reference proteome</keyword>
<comment type="similarity">
    <text evidence="2">Belongs to the glycosyl hydrolase 8 (cellulase D) family.</text>
</comment>
<dbReference type="GO" id="GO:0030245">
    <property type="term" value="P:cellulose catabolic process"/>
    <property type="evidence" value="ECO:0007669"/>
    <property type="project" value="UniProtKB-KW"/>
</dbReference>
<evidence type="ECO:0000256" key="4">
    <source>
        <dbReference type="ARBA" id="ARBA00022801"/>
    </source>
</evidence>
<evidence type="ECO:0000256" key="7">
    <source>
        <dbReference type="ARBA" id="ARBA00023326"/>
    </source>
</evidence>
<reference evidence="9 10" key="1">
    <citation type="submission" date="2018-05" db="EMBL/GenBank/DDBJ databases">
        <title>complete genome sequence of Aquabacterium olei NBRC 110486.</title>
        <authorList>
            <person name="Tang B."/>
            <person name="Chang J."/>
            <person name="Zhang L."/>
            <person name="Yang H."/>
        </authorList>
    </citation>
    <scope>NUCLEOTIDE SEQUENCE [LARGE SCALE GENOMIC DNA]</scope>
    <source>
        <strain evidence="9 10">NBRC 110486</strain>
        <plasmid evidence="10">ptb101</plasmid>
    </source>
</reference>
<dbReference type="EMBL" id="CP029211">
    <property type="protein sequence ID" value="AWI55431.1"/>
    <property type="molecule type" value="Genomic_DNA"/>
</dbReference>
<keyword evidence="7" id="KW-0119">Carbohydrate metabolism</keyword>
<comment type="catalytic activity">
    <reaction evidence="1">
        <text>Endohydrolysis of (1-&gt;4)-beta-D-glucosidic linkages in cellulose, lichenin and cereal beta-D-glucans.</text>
        <dbReference type="EC" id="3.2.1.4"/>
    </reaction>
</comment>
<keyword evidence="5" id="KW-0136">Cellulose degradation</keyword>
<sequence>MALMFTRRALLQLGLALPGAAAASRTGLSASWPQWEAYAAAFIQRDGRVIDDQHATRYTTSEGQAYSLFFALVAGDRTRFETLLDWTRDHLAGGDLGARLPGWRWGRHDDGQWGLVDANAASDADLWLAYALLEAGRLWREPGWRRLGRRVLALSVEAEVVRAGGLTVLLPGPLGFRLDEDTVRLNPSYLVLPQLRRFAAEQPDGPWRDLAFDTVRCVQGAAPRGLAPDWVRLRAGRWLPDSTAPDVGSYDAIRCYLWAGLTHAGDPLRAPLLASLRGMAGVIRARGGVPPQHVNVRDGTGSGTAPSGFAAALLPCFHALGDAAQAQAMAAIVNAARTARQGPAGALPDAVAPSARLLAQPEQPPTYYDQVLALFGTGFMARRYGFRADGSLWTVWRS</sequence>
<evidence type="ECO:0000256" key="1">
    <source>
        <dbReference type="ARBA" id="ARBA00000966"/>
    </source>
</evidence>
<geneLocation type="plasmid" evidence="10">
    <name>ptb101</name>
</geneLocation>
<dbReference type="OrthoDB" id="9766708at2"/>
<dbReference type="EC" id="3.2.1.4" evidence="3"/>
<dbReference type="Pfam" id="PF01270">
    <property type="entry name" value="Glyco_hydro_8"/>
    <property type="match status" value="1"/>
</dbReference>
<evidence type="ECO:0000256" key="3">
    <source>
        <dbReference type="ARBA" id="ARBA00012601"/>
    </source>
</evidence>
<accession>A0A2U8FWJ9</accession>
<proteinExistence type="inferred from homology"/>
<dbReference type="Gene3D" id="1.50.10.10">
    <property type="match status" value="1"/>
</dbReference>
<keyword evidence="8" id="KW-0732">Signal</keyword>
<gene>
    <name evidence="9" type="ORF">DEH84_17720</name>
</gene>
<keyword evidence="4" id="KW-0378">Hydrolase</keyword>
<organism evidence="9 10">
    <name type="scientific">Aquabacterium olei</name>
    <dbReference type="NCBI Taxonomy" id="1296669"/>
    <lineage>
        <taxon>Bacteria</taxon>
        <taxon>Pseudomonadati</taxon>
        <taxon>Pseudomonadota</taxon>
        <taxon>Betaproteobacteria</taxon>
        <taxon>Burkholderiales</taxon>
        <taxon>Aquabacterium</taxon>
    </lineage>
</organism>
<keyword evidence="9" id="KW-0614">Plasmid</keyword>
<name>A0A2U8FWJ9_9BURK</name>
<evidence type="ECO:0000256" key="2">
    <source>
        <dbReference type="ARBA" id="ARBA00009209"/>
    </source>
</evidence>
<dbReference type="NCBIfam" id="NF008305">
    <property type="entry name" value="PRK11097.1"/>
    <property type="match status" value="1"/>
</dbReference>
<feature type="chain" id="PRO_5015993789" description="cellulase" evidence="8">
    <location>
        <begin position="24"/>
        <end position="398"/>
    </location>
</feature>
<evidence type="ECO:0000256" key="8">
    <source>
        <dbReference type="SAM" id="SignalP"/>
    </source>
</evidence>